<dbReference type="Proteomes" id="UP000006591">
    <property type="component" value="Chromosome 3"/>
</dbReference>
<dbReference type="STRING" id="4536.A0A0E0GMJ5"/>
<proteinExistence type="predicted"/>
<keyword evidence="4" id="KW-0496">Mitochondrion</keyword>
<dbReference type="GO" id="GO:0005741">
    <property type="term" value="C:mitochondrial outer membrane"/>
    <property type="evidence" value="ECO:0007669"/>
    <property type="project" value="TreeGrafter"/>
</dbReference>
<dbReference type="EnsemblPlants" id="ONIVA03G18780.1">
    <property type="protein sequence ID" value="ONIVA03G18780.1"/>
    <property type="gene ID" value="ONIVA03G18780"/>
</dbReference>
<dbReference type="eggNOG" id="ENOG502QQIS">
    <property type="taxonomic scope" value="Eukaryota"/>
</dbReference>
<accession>A0A0E0GMJ5</accession>
<reference evidence="6" key="1">
    <citation type="submission" date="2015-04" db="UniProtKB">
        <authorList>
            <consortium name="EnsemblPlants"/>
        </authorList>
    </citation>
    <scope>IDENTIFICATION</scope>
    <source>
        <strain evidence="6">SL10</strain>
    </source>
</reference>
<keyword evidence="2" id="KW-0812">Transmembrane</keyword>
<dbReference type="AlphaFoldDB" id="A0A0E0GMJ5"/>
<evidence type="ECO:0000313" key="7">
    <source>
        <dbReference type="Proteomes" id="UP000006591"/>
    </source>
</evidence>
<protein>
    <submittedName>
        <fullName evidence="6">Uncharacterized protein</fullName>
    </submittedName>
</protein>
<dbReference type="PANTHER" id="PTHR28234:SF1">
    <property type="entry name" value="NUCLEAR CONTROL OF ATPASE PROTEIN 2"/>
    <property type="match status" value="1"/>
</dbReference>
<name>A0A0E0GMJ5_ORYNI</name>
<dbReference type="OMA" id="IDNWLHG"/>
<keyword evidence="3" id="KW-1133">Transmembrane helix</keyword>
<organism evidence="6">
    <name type="scientific">Oryza nivara</name>
    <name type="common">Indian wild rice</name>
    <name type="synonym">Oryza sativa f. spontanea</name>
    <dbReference type="NCBI Taxonomy" id="4536"/>
    <lineage>
        <taxon>Eukaryota</taxon>
        <taxon>Viridiplantae</taxon>
        <taxon>Streptophyta</taxon>
        <taxon>Embryophyta</taxon>
        <taxon>Tracheophyta</taxon>
        <taxon>Spermatophyta</taxon>
        <taxon>Magnoliopsida</taxon>
        <taxon>Liliopsida</taxon>
        <taxon>Poales</taxon>
        <taxon>Poaceae</taxon>
        <taxon>BOP clade</taxon>
        <taxon>Oryzoideae</taxon>
        <taxon>Oryzeae</taxon>
        <taxon>Oryzinae</taxon>
        <taxon>Oryza</taxon>
    </lineage>
</organism>
<dbReference type="HOGENOM" id="CLU_035193_0_0_1"/>
<evidence type="ECO:0000313" key="6">
    <source>
        <dbReference type="EnsemblPlants" id="ONIVA03G18780.1"/>
    </source>
</evidence>
<dbReference type="Gramene" id="ONIVA03G18780.1">
    <property type="protein sequence ID" value="ONIVA03G18780.1"/>
    <property type="gene ID" value="ONIVA03G18780"/>
</dbReference>
<sequence length="555" mass="62855">MGLPSSGGPAHNASLGPARTWTSSLFARRAGDPSAAIAGFQRRLYGGHRRPDVPLAGGSLADSYAERRVEIPKSFVILEDILQHTLSNMHSIQEIILFWQSNALRTNSQKAYFMIFQRGPRAFVATTCQTLAKLQNKGSPVQGLLDSASSMFSTKLAILTRMQHCLASFLAEVYNETDKRRSVLIRRSEQSLHSLFVALNNIFSNLEVELRNAGEPGAVLANHDNNSFELFQRLPEADVQSSAAISLIYENLQKLDIFLSSRLSSHKKPRKMTKYWLPYTFGALGLSAFTLWLLRHSSLMGSSDIDNWLHGAKKLLVWCWDENVQKPVSSIRYLTNTLQQSKGVTGKQYIQFPEDTLSKCRNISSSLCERYEMEPGSPEELACLMINQVAFFSPTLKFQTKKFLRDFKEVMPELEHVLRVQQVTLAFGRWLLLPVLLKPARVVHGQVTQRRDRIAHLKRCQLLSGVQEMLAEFQYCMDKGMKEEAQCSLGLLLYSIYRFYRGVESSSKETGEWIYMKEHIFCLADPQLGVAIKRDILSSLRNYKCLSPPSSLYGF</sequence>
<dbReference type="PANTHER" id="PTHR28234">
    <property type="entry name" value="NUCLEAR CONTROL OF ATPASE PROTEIN 2"/>
    <property type="match status" value="1"/>
</dbReference>
<evidence type="ECO:0000256" key="5">
    <source>
        <dbReference type="ARBA" id="ARBA00023136"/>
    </source>
</evidence>
<reference evidence="6" key="2">
    <citation type="submission" date="2018-04" db="EMBL/GenBank/DDBJ databases">
        <title>OnivRS2 (Oryza nivara Reference Sequence Version 2).</title>
        <authorList>
            <person name="Zhang J."/>
            <person name="Kudrna D."/>
            <person name="Lee S."/>
            <person name="Talag J."/>
            <person name="Rajasekar S."/>
            <person name="Welchert J."/>
            <person name="Hsing Y.-I."/>
            <person name="Wing R.A."/>
        </authorList>
    </citation>
    <scope>NUCLEOTIDE SEQUENCE [LARGE SCALE GENOMIC DNA]</scope>
    <source>
        <strain evidence="6">SL10</strain>
    </source>
</reference>
<keyword evidence="7" id="KW-1185">Reference proteome</keyword>
<evidence type="ECO:0000256" key="4">
    <source>
        <dbReference type="ARBA" id="ARBA00023128"/>
    </source>
</evidence>
<evidence type="ECO:0000256" key="2">
    <source>
        <dbReference type="ARBA" id="ARBA00022692"/>
    </source>
</evidence>
<evidence type="ECO:0000256" key="3">
    <source>
        <dbReference type="ARBA" id="ARBA00022989"/>
    </source>
</evidence>
<keyword evidence="5" id="KW-0472">Membrane</keyword>
<evidence type="ECO:0000256" key="1">
    <source>
        <dbReference type="ARBA" id="ARBA00004225"/>
    </source>
</evidence>
<comment type="subcellular location">
    <subcellularLocation>
        <location evidence="1">Mitochondrion membrane</location>
        <topology evidence="1">Multi-pass membrane protein</topology>
    </subcellularLocation>
</comment>
<dbReference type="InterPro" id="IPR013946">
    <property type="entry name" value="NCA2-like"/>
</dbReference>